<proteinExistence type="predicted"/>
<dbReference type="Pfam" id="PF03928">
    <property type="entry name" value="HbpS-like"/>
    <property type="match status" value="1"/>
</dbReference>
<sequence>MPNAPTGFAHGLTLTQASTMIDVALAKGRELGLAPLTVVVLDQAAQPKALAREDGASLLRPEIATGKAYGAMALGFGGRELARRSSKMPGFMNAFSDLCGGRAVPVPGGVLVRDTNGTVLGAVGVSGDASDKDEICAVAGIEAAGLVADTGDPE</sequence>
<dbReference type="SUPFAM" id="SSF143744">
    <property type="entry name" value="GlcG-like"/>
    <property type="match status" value="1"/>
</dbReference>
<evidence type="ECO:0000313" key="2">
    <source>
        <dbReference type="Proteomes" id="UP001518989"/>
    </source>
</evidence>
<name>A0ABS3KQ39_9PROT</name>
<dbReference type="Gene3D" id="3.30.450.150">
    <property type="entry name" value="Haem-degrading domain"/>
    <property type="match status" value="1"/>
</dbReference>
<dbReference type="RefSeq" id="WP_207417219.1">
    <property type="nucleotide sequence ID" value="NZ_CP061177.1"/>
</dbReference>
<organism evidence="1 2">
    <name type="scientific">Roseomonas haemaphysalidis</name>
    <dbReference type="NCBI Taxonomy" id="2768162"/>
    <lineage>
        <taxon>Bacteria</taxon>
        <taxon>Pseudomonadati</taxon>
        <taxon>Pseudomonadota</taxon>
        <taxon>Alphaproteobacteria</taxon>
        <taxon>Acetobacterales</taxon>
        <taxon>Roseomonadaceae</taxon>
        <taxon>Roseomonas</taxon>
    </lineage>
</organism>
<dbReference type="EMBL" id="JACTNG010000005">
    <property type="protein sequence ID" value="MBO1079569.1"/>
    <property type="molecule type" value="Genomic_DNA"/>
</dbReference>
<dbReference type="Proteomes" id="UP001518989">
    <property type="component" value="Unassembled WGS sequence"/>
</dbReference>
<comment type="caution">
    <text evidence="1">The sequence shown here is derived from an EMBL/GenBank/DDBJ whole genome shotgun (WGS) entry which is preliminary data.</text>
</comment>
<reference evidence="1 2" key="1">
    <citation type="submission" date="2020-09" db="EMBL/GenBank/DDBJ databases">
        <title>Roseomonas.</title>
        <authorList>
            <person name="Zhu W."/>
        </authorList>
    </citation>
    <scope>NUCLEOTIDE SEQUENCE [LARGE SCALE GENOMIC DNA]</scope>
    <source>
        <strain evidence="1 2">573</strain>
    </source>
</reference>
<gene>
    <name evidence="1" type="ORF">IAI61_11055</name>
</gene>
<evidence type="ECO:0000313" key="1">
    <source>
        <dbReference type="EMBL" id="MBO1079569.1"/>
    </source>
</evidence>
<dbReference type="PANTHER" id="PTHR34309">
    <property type="entry name" value="SLR1406 PROTEIN"/>
    <property type="match status" value="1"/>
</dbReference>
<keyword evidence="2" id="KW-1185">Reference proteome</keyword>
<protein>
    <submittedName>
        <fullName evidence="1">Heme-binding protein</fullName>
    </submittedName>
</protein>
<dbReference type="InterPro" id="IPR005624">
    <property type="entry name" value="PduO/GlcC-like"/>
</dbReference>
<dbReference type="PANTHER" id="PTHR34309:SF10">
    <property type="entry name" value="SLR1406 PROTEIN"/>
    <property type="match status" value="1"/>
</dbReference>
<accession>A0ABS3KQ39</accession>
<dbReference type="InterPro" id="IPR038084">
    <property type="entry name" value="PduO/GlcC-like_sf"/>
</dbReference>
<dbReference type="InterPro" id="IPR052517">
    <property type="entry name" value="GlcG_carb_metab_protein"/>
</dbReference>